<gene>
    <name evidence="10 13" type="primary">idi</name>
    <name evidence="13" type="ORF">ACFPGP_22020</name>
</gene>
<proteinExistence type="inferred from homology"/>
<dbReference type="InterPro" id="IPR015797">
    <property type="entry name" value="NUDIX_hydrolase-like_dom_sf"/>
</dbReference>
<protein>
    <recommendedName>
        <fullName evidence="3 10">Isopentenyl-diphosphate Delta-isomerase</fullName>
        <shortName evidence="10">IPP isomerase</shortName>
        <ecNumber evidence="3 10">5.3.3.2</ecNumber>
    </recommendedName>
    <alternativeName>
        <fullName evidence="10">IPP:DMAPP isomerase</fullName>
    </alternativeName>
    <alternativeName>
        <fullName evidence="10">Isopentenyl pyrophosphate isomerase</fullName>
    </alternativeName>
</protein>
<dbReference type="CDD" id="cd02885">
    <property type="entry name" value="NUDIX_IPP_Isomerase"/>
    <property type="match status" value="1"/>
</dbReference>
<comment type="caution">
    <text evidence="13">The sequence shown here is derived from an EMBL/GenBank/DDBJ whole genome shotgun (WGS) entry which is preliminary data.</text>
</comment>
<keyword evidence="8 10" id="KW-0414">Isoprene biosynthesis</keyword>
<evidence type="ECO:0000313" key="13">
    <source>
        <dbReference type="EMBL" id="MFC5179374.1"/>
    </source>
</evidence>
<dbReference type="PANTHER" id="PTHR10885">
    <property type="entry name" value="ISOPENTENYL-DIPHOSPHATE DELTA-ISOMERASE"/>
    <property type="match status" value="1"/>
</dbReference>
<feature type="binding site" evidence="10">
    <location>
        <position position="115"/>
    </location>
    <ligand>
        <name>Mn(2+)</name>
        <dbReference type="ChEBI" id="CHEBI:29035"/>
    </ligand>
</feature>
<evidence type="ECO:0000256" key="10">
    <source>
        <dbReference type="HAMAP-Rule" id="MF_00202"/>
    </source>
</evidence>
<dbReference type="PIRSF" id="PIRSF018427">
    <property type="entry name" value="Isopntndiph_ism"/>
    <property type="match status" value="1"/>
</dbReference>
<name>A0ABW0BPZ2_9ACTN</name>
<feature type="binding site" evidence="10">
    <location>
        <position position="117"/>
    </location>
    <ligand>
        <name>Mn(2+)</name>
        <dbReference type="ChEBI" id="CHEBI:29035"/>
    </ligand>
</feature>
<dbReference type="RefSeq" id="WP_378593449.1">
    <property type="nucleotide sequence ID" value="NZ_JBHSKD010000027.1"/>
</dbReference>
<keyword evidence="14" id="KW-1185">Reference proteome</keyword>
<dbReference type="NCBIfam" id="NF002995">
    <property type="entry name" value="PRK03759.1"/>
    <property type="match status" value="1"/>
</dbReference>
<evidence type="ECO:0000256" key="4">
    <source>
        <dbReference type="ARBA" id="ARBA00022490"/>
    </source>
</evidence>
<dbReference type="InterPro" id="IPR056375">
    <property type="entry name" value="Idi_bact"/>
</dbReference>
<evidence type="ECO:0000256" key="8">
    <source>
        <dbReference type="ARBA" id="ARBA00023229"/>
    </source>
</evidence>
<dbReference type="HAMAP" id="MF_00202">
    <property type="entry name" value="Idi"/>
    <property type="match status" value="1"/>
</dbReference>
<keyword evidence="6 10" id="KW-0460">Magnesium</keyword>
<comment type="pathway">
    <text evidence="1 10">Isoprenoid biosynthesis; dimethylallyl diphosphate biosynthesis; dimethylallyl diphosphate from isopentenyl diphosphate: step 1/1.</text>
</comment>
<dbReference type="InterPro" id="IPR011876">
    <property type="entry name" value="IsopentenylPP_isomerase_typ1"/>
</dbReference>
<dbReference type="EMBL" id="JBHSKD010000027">
    <property type="protein sequence ID" value="MFC5179374.1"/>
    <property type="molecule type" value="Genomic_DNA"/>
</dbReference>
<evidence type="ECO:0000256" key="7">
    <source>
        <dbReference type="ARBA" id="ARBA00023211"/>
    </source>
</evidence>
<dbReference type="GO" id="GO:0004452">
    <property type="term" value="F:isopentenyl-diphosphate delta-isomerase activity"/>
    <property type="evidence" value="ECO:0007669"/>
    <property type="project" value="UniProtKB-EC"/>
</dbReference>
<evidence type="ECO:0000256" key="9">
    <source>
        <dbReference type="ARBA" id="ARBA00023235"/>
    </source>
</evidence>
<feature type="binding site" evidence="10">
    <location>
        <position position="26"/>
    </location>
    <ligand>
        <name>Mn(2+)</name>
        <dbReference type="ChEBI" id="CHEBI:29035"/>
    </ligand>
</feature>
<dbReference type="Gene3D" id="3.90.79.10">
    <property type="entry name" value="Nucleoside Triphosphate Pyrophosphohydrolase"/>
    <property type="match status" value="1"/>
</dbReference>
<dbReference type="PANTHER" id="PTHR10885:SF0">
    <property type="entry name" value="ISOPENTENYL-DIPHOSPHATE DELTA-ISOMERASE"/>
    <property type="match status" value="1"/>
</dbReference>
<reference evidence="14" key="1">
    <citation type="journal article" date="2019" name="Int. J. Syst. Evol. Microbiol.">
        <title>The Global Catalogue of Microorganisms (GCM) 10K type strain sequencing project: providing services to taxonomists for standard genome sequencing and annotation.</title>
        <authorList>
            <consortium name="The Broad Institute Genomics Platform"/>
            <consortium name="The Broad Institute Genome Sequencing Center for Infectious Disease"/>
            <person name="Wu L."/>
            <person name="Ma J."/>
        </authorList>
    </citation>
    <scope>NUCLEOTIDE SEQUENCE [LARGE SCALE GENOMIC DNA]</scope>
    <source>
        <strain evidence="14">DFY41</strain>
    </source>
</reference>
<organism evidence="13 14">
    <name type="scientific">Nocardioides taihuensis</name>
    <dbReference type="NCBI Taxonomy" id="1835606"/>
    <lineage>
        <taxon>Bacteria</taxon>
        <taxon>Bacillati</taxon>
        <taxon>Actinomycetota</taxon>
        <taxon>Actinomycetes</taxon>
        <taxon>Propionibacteriales</taxon>
        <taxon>Nocardioidaceae</taxon>
        <taxon>Nocardioides</taxon>
    </lineage>
</organism>
<dbReference type="Proteomes" id="UP001596087">
    <property type="component" value="Unassembled WGS sequence"/>
</dbReference>
<evidence type="ECO:0000256" key="6">
    <source>
        <dbReference type="ARBA" id="ARBA00022842"/>
    </source>
</evidence>
<feature type="binding site" evidence="10">
    <location>
        <position position="88"/>
    </location>
    <ligand>
        <name>Mg(2+)</name>
        <dbReference type="ChEBI" id="CHEBI:18420"/>
    </ligand>
</feature>
<evidence type="ECO:0000256" key="5">
    <source>
        <dbReference type="ARBA" id="ARBA00022723"/>
    </source>
</evidence>
<dbReference type="EC" id="5.3.3.2" evidence="3 10"/>
<evidence type="ECO:0000256" key="1">
    <source>
        <dbReference type="ARBA" id="ARBA00004826"/>
    </source>
</evidence>
<dbReference type="Pfam" id="PF00293">
    <property type="entry name" value="NUDIX"/>
    <property type="match status" value="1"/>
</dbReference>
<feature type="binding site" evidence="10">
    <location>
        <position position="70"/>
    </location>
    <ligand>
        <name>Mn(2+)</name>
        <dbReference type="ChEBI" id="CHEBI:29035"/>
    </ligand>
</feature>
<comment type="catalytic activity">
    <reaction evidence="10">
        <text>isopentenyl diphosphate = dimethylallyl diphosphate</text>
        <dbReference type="Rhea" id="RHEA:23284"/>
        <dbReference type="ChEBI" id="CHEBI:57623"/>
        <dbReference type="ChEBI" id="CHEBI:128769"/>
        <dbReference type="EC" id="5.3.3.2"/>
    </reaction>
</comment>
<keyword evidence="4 10" id="KW-0963">Cytoplasm</keyword>
<feature type="binding site" evidence="10">
    <location>
        <position position="33"/>
    </location>
    <ligand>
        <name>Mn(2+)</name>
        <dbReference type="ChEBI" id="CHEBI:29035"/>
    </ligand>
</feature>
<dbReference type="PROSITE" id="PS51462">
    <property type="entry name" value="NUDIX"/>
    <property type="match status" value="1"/>
</dbReference>
<accession>A0ABW0BPZ2</accession>
<comment type="function">
    <text evidence="10">Catalyzes the 1,3-allylic rearrangement of the homoallylic substrate isopentenyl (IPP) to its highly electrophilic allylic isomer, dimethylallyl diphosphate (DMAPP).</text>
</comment>
<comment type="cofactor">
    <cofactor evidence="10">
        <name>Mn(2+)</name>
        <dbReference type="ChEBI" id="CHEBI:29035"/>
    </cofactor>
    <text evidence="10">Binds 1 Mn(2+) ion per subunit.</text>
</comment>
<feature type="domain" description="Nudix hydrolase" evidence="12">
    <location>
        <begin position="31"/>
        <end position="165"/>
    </location>
</feature>
<evidence type="ECO:0000256" key="3">
    <source>
        <dbReference type="ARBA" id="ARBA00012057"/>
    </source>
</evidence>
<evidence type="ECO:0000256" key="2">
    <source>
        <dbReference type="ARBA" id="ARBA00007579"/>
    </source>
</evidence>
<evidence type="ECO:0000259" key="12">
    <source>
        <dbReference type="PROSITE" id="PS51462"/>
    </source>
</evidence>
<feature type="region of interest" description="Disordered" evidence="11">
    <location>
        <begin position="170"/>
        <end position="193"/>
    </location>
</feature>
<evidence type="ECO:0000313" key="14">
    <source>
        <dbReference type="Proteomes" id="UP001596087"/>
    </source>
</evidence>
<keyword evidence="9 10" id="KW-0413">Isomerase</keyword>
<comment type="similarity">
    <text evidence="2 10">Belongs to the IPP isomerase type 1 family.</text>
</comment>
<dbReference type="InterPro" id="IPR000086">
    <property type="entry name" value="NUDIX_hydrolase_dom"/>
</dbReference>
<dbReference type="NCBIfam" id="TIGR02150">
    <property type="entry name" value="IPP_isom_1"/>
    <property type="match status" value="1"/>
</dbReference>
<keyword evidence="7 10" id="KW-0464">Manganese</keyword>
<sequence>MSARELVVLLDEEGRAVGTADKAEVHGADTPLHLAFSCYVLDADHRLLLTRRALHKKTWPGAWTNTVCGHPGPQEPLEDAVRRRARDELGLELETLTLVLPAYRYRFAMDDGTVENEMCPVFVGTTTAQARPDPDEVDDVAWVDWVELRTQVLAGARDVSPWCADQVGQLPAEPWSSPEADPGLLPAAARQRV</sequence>
<keyword evidence="5 10" id="KW-0479">Metal-binding</keyword>
<evidence type="ECO:0000256" key="11">
    <source>
        <dbReference type="SAM" id="MobiDB-lite"/>
    </source>
</evidence>
<dbReference type="SUPFAM" id="SSF55811">
    <property type="entry name" value="Nudix"/>
    <property type="match status" value="1"/>
</dbReference>
<feature type="active site" evidence="10">
    <location>
        <position position="117"/>
    </location>
</feature>
<feature type="active site" evidence="10">
    <location>
        <position position="68"/>
    </location>
</feature>
<comment type="cofactor">
    <cofactor evidence="10">
        <name>Mg(2+)</name>
        <dbReference type="ChEBI" id="CHEBI:18420"/>
    </cofactor>
    <text evidence="10">Binds 1 Mg(2+) ion per subunit. The magnesium ion binds only when substrate is bound.</text>
</comment>
<comment type="subcellular location">
    <subcellularLocation>
        <location evidence="10">Cytoplasm</location>
    </subcellularLocation>
</comment>